<evidence type="ECO:0000313" key="2">
    <source>
        <dbReference type="Proteomes" id="UP000399805"/>
    </source>
</evidence>
<organism evidence="1 2">
    <name type="scientific">Amycolatopsis camponoti</name>
    <dbReference type="NCBI Taxonomy" id="2606593"/>
    <lineage>
        <taxon>Bacteria</taxon>
        <taxon>Bacillati</taxon>
        <taxon>Actinomycetota</taxon>
        <taxon>Actinomycetes</taxon>
        <taxon>Pseudonocardiales</taxon>
        <taxon>Pseudonocardiaceae</taxon>
        <taxon>Amycolatopsis</taxon>
    </lineage>
</organism>
<reference evidence="1 2" key="1">
    <citation type="submission" date="2019-09" db="EMBL/GenBank/DDBJ databases">
        <authorList>
            <person name="Leyn A S."/>
        </authorList>
    </citation>
    <scope>NUCLEOTIDE SEQUENCE [LARGE SCALE GENOMIC DNA]</scope>
    <source>
        <strain evidence="1">AA231_1</strain>
    </source>
</reference>
<accession>A0A6I8M096</accession>
<dbReference type="Proteomes" id="UP000399805">
    <property type="component" value="Unassembled WGS sequence"/>
</dbReference>
<protein>
    <submittedName>
        <fullName evidence="1">Uncharacterized protein</fullName>
    </submittedName>
</protein>
<sequence>MSRPALLGFRAGVNYVFRGCGAIPEWVVEGVDGFRGVLVVPVPPETIVFGTLGDPGSLPRILGRLEALGMRVASVHRVRELPGSPPGGSS</sequence>
<evidence type="ECO:0000313" key="1">
    <source>
        <dbReference type="EMBL" id="VVJ22118.1"/>
    </source>
</evidence>
<gene>
    <name evidence="1" type="ORF">AA23TX_07129</name>
</gene>
<proteinExistence type="predicted"/>
<dbReference type="AlphaFoldDB" id="A0A6I8M096"/>
<dbReference type="EMBL" id="CABVGP010000002">
    <property type="protein sequence ID" value="VVJ22118.1"/>
    <property type="molecule type" value="Genomic_DNA"/>
</dbReference>
<keyword evidence="2" id="KW-1185">Reference proteome</keyword>
<name>A0A6I8M096_9PSEU</name>